<sequence length="319" mass="37399">MEGQKKINDIIIDKPTNINSELDNPNALTNESKYNPNFEPRSNQANHLNMDPRAMFEERLRYNNNNLFSSNVRNEKINNPNSPGFPMNTGHVNHPYSRISSIRTSNSISNIIHRRERILRFLHKDQYQIIHPDLRPFANTKHAYECLIPYHIFSKPAYEDLLYLNTSDREGLNEDIIALMERVDKELKYFEENQKIEQNVVLDILGVREAKYVFDRLNDHLNNKNDKDQSNQAEAESNKQMESERPKKRKYVRKSSTKREDESSEIDIAEQAIIRLKLLRKPGDEIIKSDEKDAKIILKFNKSQKTEVSEDKKSSDVIN</sequence>
<reference evidence="2 3" key="1">
    <citation type="submission" date="2019-01" db="EMBL/GenBank/DDBJ databases">
        <title>Genomes sequencing and comparative genomics of infectious freshwater microsporidia, Cucumispora dikerogammari and Thelohania contejeani.</title>
        <authorList>
            <person name="Cormier A."/>
            <person name="Giraud I."/>
            <person name="Wattier R."/>
            <person name="Teixeira M."/>
            <person name="Grandjean F."/>
            <person name="Rigaud T."/>
            <person name="Cordaux R."/>
        </authorList>
    </citation>
    <scope>NUCLEOTIDE SEQUENCE [LARGE SCALE GENOMIC DNA]</scope>
    <source>
        <strain evidence="2">T1</strain>
        <tissue evidence="2">Spores</tissue>
    </source>
</reference>
<accession>A0ABQ7HYS4</accession>
<feature type="compositionally biased region" description="Basic and acidic residues" evidence="1">
    <location>
        <begin position="236"/>
        <end position="245"/>
    </location>
</feature>
<evidence type="ECO:0000313" key="3">
    <source>
        <dbReference type="Proteomes" id="UP001516464"/>
    </source>
</evidence>
<evidence type="ECO:0000313" key="2">
    <source>
        <dbReference type="EMBL" id="KAF7683317.1"/>
    </source>
</evidence>
<protein>
    <recommendedName>
        <fullName evidence="4">GLTSCR protein conserved domain-containing protein</fullName>
    </recommendedName>
</protein>
<dbReference type="Proteomes" id="UP001516464">
    <property type="component" value="Unassembled WGS sequence"/>
</dbReference>
<feature type="region of interest" description="Disordered" evidence="1">
    <location>
        <begin position="221"/>
        <end position="264"/>
    </location>
</feature>
<keyword evidence="3" id="KW-1185">Reference proteome</keyword>
<comment type="caution">
    <text evidence="2">The sequence shown here is derived from an EMBL/GenBank/DDBJ whole genome shotgun (WGS) entry which is preliminary data.</text>
</comment>
<evidence type="ECO:0000256" key="1">
    <source>
        <dbReference type="SAM" id="MobiDB-lite"/>
    </source>
</evidence>
<dbReference type="EMBL" id="SBIQ01000099">
    <property type="protein sequence ID" value="KAF7683317.1"/>
    <property type="molecule type" value="Genomic_DNA"/>
</dbReference>
<gene>
    <name evidence="2" type="ORF">TCON_1470</name>
</gene>
<proteinExistence type="predicted"/>
<organism evidence="2 3">
    <name type="scientific">Astathelohania contejeani</name>
    <dbReference type="NCBI Taxonomy" id="164912"/>
    <lineage>
        <taxon>Eukaryota</taxon>
        <taxon>Fungi</taxon>
        <taxon>Fungi incertae sedis</taxon>
        <taxon>Microsporidia</taxon>
        <taxon>Astathelohaniidae</taxon>
        <taxon>Astathelohania</taxon>
    </lineage>
</organism>
<name>A0ABQ7HYS4_9MICR</name>
<feature type="compositionally biased region" description="Basic residues" evidence="1">
    <location>
        <begin position="246"/>
        <end position="256"/>
    </location>
</feature>
<evidence type="ECO:0008006" key="4">
    <source>
        <dbReference type="Google" id="ProtNLM"/>
    </source>
</evidence>